<evidence type="ECO:0000313" key="3">
    <source>
        <dbReference type="EMBL" id="SCX05270.1"/>
    </source>
</evidence>
<dbReference type="STRING" id="329186.SAMN02927925_00784"/>
<evidence type="ECO:0000256" key="1">
    <source>
        <dbReference type="SAM" id="Phobius"/>
    </source>
</evidence>
<keyword evidence="1" id="KW-0812">Transmembrane</keyword>
<name>A0A1G4VDX1_9FLAO</name>
<sequence length="178" mass="20256">MNFTNETINITELPKFEEVSFLPLHQDYWKIILITNFIFLLVMGVGLGFFLFFSEESRGYWHFLLLVIVVLISLSVIVGKLSFKKRGYAFRQHDVLYKSGIISETTTIIPYNRIQHVALHEGFLSRMFGLASVEIFTAGGGDSDIEIPGIEKEQAQKIKQLLMTKLSTESTNPSSEND</sequence>
<feature type="transmembrane region" description="Helical" evidence="1">
    <location>
        <begin position="59"/>
        <end position="83"/>
    </location>
</feature>
<dbReference type="PANTHER" id="PTHR34473:SF2">
    <property type="entry name" value="UPF0699 TRANSMEMBRANE PROTEIN YDBT"/>
    <property type="match status" value="1"/>
</dbReference>
<protein>
    <recommendedName>
        <fullName evidence="2">YdbS-like PH domain-containing protein</fullName>
    </recommendedName>
</protein>
<feature type="transmembrane region" description="Helical" evidence="1">
    <location>
        <begin position="31"/>
        <end position="53"/>
    </location>
</feature>
<feature type="domain" description="YdbS-like PH" evidence="2">
    <location>
        <begin position="85"/>
        <end position="161"/>
    </location>
</feature>
<dbReference type="Pfam" id="PF03703">
    <property type="entry name" value="bPH_2"/>
    <property type="match status" value="1"/>
</dbReference>
<gene>
    <name evidence="3" type="ORF">SAMN02927925_00784</name>
</gene>
<keyword evidence="1" id="KW-0472">Membrane</keyword>
<proteinExistence type="predicted"/>
<reference evidence="3 4" key="1">
    <citation type="submission" date="2016-10" db="EMBL/GenBank/DDBJ databases">
        <authorList>
            <person name="de Groot N.N."/>
        </authorList>
    </citation>
    <scope>NUCLEOTIDE SEQUENCE [LARGE SCALE GENOMIC DNA]</scope>
    <source>
        <strain evidence="3 4">CGMCC 1.3801</strain>
    </source>
</reference>
<dbReference type="eggNOG" id="COG3402">
    <property type="taxonomic scope" value="Bacteria"/>
</dbReference>
<dbReference type="EMBL" id="FMTY01000002">
    <property type="protein sequence ID" value="SCX05270.1"/>
    <property type="molecule type" value="Genomic_DNA"/>
</dbReference>
<dbReference type="Proteomes" id="UP000182124">
    <property type="component" value="Unassembled WGS sequence"/>
</dbReference>
<dbReference type="AlphaFoldDB" id="A0A1G4VDX1"/>
<dbReference type="InterPro" id="IPR005182">
    <property type="entry name" value="YdbS-like_PH"/>
</dbReference>
<dbReference type="PANTHER" id="PTHR34473">
    <property type="entry name" value="UPF0699 TRANSMEMBRANE PROTEIN YDBS"/>
    <property type="match status" value="1"/>
</dbReference>
<keyword evidence="1" id="KW-1133">Transmembrane helix</keyword>
<accession>A0A1G4VDX1</accession>
<organism evidence="3 4">
    <name type="scientific">Flavobacterium saliperosum</name>
    <dbReference type="NCBI Taxonomy" id="329186"/>
    <lineage>
        <taxon>Bacteria</taxon>
        <taxon>Pseudomonadati</taxon>
        <taxon>Bacteroidota</taxon>
        <taxon>Flavobacteriia</taxon>
        <taxon>Flavobacteriales</taxon>
        <taxon>Flavobacteriaceae</taxon>
        <taxon>Flavobacterium</taxon>
    </lineage>
</organism>
<evidence type="ECO:0000313" key="4">
    <source>
        <dbReference type="Proteomes" id="UP000182124"/>
    </source>
</evidence>
<dbReference type="RefSeq" id="WP_023576382.1">
    <property type="nucleotide sequence ID" value="NZ_CBCSBQ010000022.1"/>
</dbReference>
<evidence type="ECO:0000259" key="2">
    <source>
        <dbReference type="Pfam" id="PF03703"/>
    </source>
</evidence>